<reference evidence="7" key="1">
    <citation type="journal article" date="2022" name="bioRxiv">
        <title>Sequencing and chromosome-scale assembly of the giantPleurodeles waltlgenome.</title>
        <authorList>
            <person name="Brown T."/>
            <person name="Elewa A."/>
            <person name="Iarovenko S."/>
            <person name="Subramanian E."/>
            <person name="Araus A.J."/>
            <person name="Petzold A."/>
            <person name="Susuki M."/>
            <person name="Suzuki K.-i.T."/>
            <person name="Hayashi T."/>
            <person name="Toyoda A."/>
            <person name="Oliveira C."/>
            <person name="Osipova E."/>
            <person name="Leigh N.D."/>
            <person name="Simon A."/>
            <person name="Yun M.H."/>
        </authorList>
    </citation>
    <scope>NUCLEOTIDE SEQUENCE</scope>
    <source>
        <strain evidence="7">20211129_DDA</strain>
        <tissue evidence="7">Liver</tissue>
    </source>
</reference>
<dbReference type="EMBL" id="JANPWB010000011">
    <property type="protein sequence ID" value="KAJ1125298.1"/>
    <property type="molecule type" value="Genomic_DNA"/>
</dbReference>
<organism evidence="7 8">
    <name type="scientific">Pleurodeles waltl</name>
    <name type="common">Iberian ribbed newt</name>
    <dbReference type="NCBI Taxonomy" id="8319"/>
    <lineage>
        <taxon>Eukaryota</taxon>
        <taxon>Metazoa</taxon>
        <taxon>Chordata</taxon>
        <taxon>Craniata</taxon>
        <taxon>Vertebrata</taxon>
        <taxon>Euteleostomi</taxon>
        <taxon>Amphibia</taxon>
        <taxon>Batrachia</taxon>
        <taxon>Caudata</taxon>
        <taxon>Salamandroidea</taxon>
        <taxon>Salamandridae</taxon>
        <taxon>Pleurodelinae</taxon>
        <taxon>Pleurodeles</taxon>
    </lineage>
</organism>
<gene>
    <name evidence="7" type="ORF">NDU88_003730</name>
</gene>
<feature type="domain" description="Reverse transcriptase" evidence="6">
    <location>
        <begin position="344"/>
        <end position="414"/>
    </location>
</feature>
<dbReference type="AlphaFoldDB" id="A0AAV7PFG4"/>
<keyword evidence="8" id="KW-1185">Reference proteome</keyword>
<evidence type="ECO:0000259" key="6">
    <source>
        <dbReference type="Pfam" id="PF00078"/>
    </source>
</evidence>
<dbReference type="Gene3D" id="2.40.70.10">
    <property type="entry name" value="Acid Proteases"/>
    <property type="match status" value="1"/>
</dbReference>
<feature type="compositionally biased region" description="Basic and acidic residues" evidence="4">
    <location>
        <begin position="1"/>
        <end position="22"/>
    </location>
</feature>
<evidence type="ECO:0000259" key="5">
    <source>
        <dbReference type="Pfam" id="PF00077"/>
    </source>
</evidence>
<dbReference type="Gene3D" id="3.10.10.10">
    <property type="entry name" value="HIV Type 1 Reverse Transcriptase, subunit A, domain 1"/>
    <property type="match status" value="1"/>
</dbReference>
<evidence type="ECO:0000313" key="8">
    <source>
        <dbReference type="Proteomes" id="UP001066276"/>
    </source>
</evidence>
<evidence type="ECO:0000256" key="3">
    <source>
        <dbReference type="ARBA" id="ARBA00022801"/>
    </source>
</evidence>
<dbReference type="InterPro" id="IPR000477">
    <property type="entry name" value="RT_dom"/>
</dbReference>
<dbReference type="Proteomes" id="UP001066276">
    <property type="component" value="Chromosome 7"/>
</dbReference>
<evidence type="ECO:0000256" key="2">
    <source>
        <dbReference type="ARBA" id="ARBA00012180"/>
    </source>
</evidence>
<dbReference type="PANTHER" id="PTHR37984">
    <property type="entry name" value="PROTEIN CBG26694"/>
    <property type="match status" value="1"/>
</dbReference>
<dbReference type="InterPro" id="IPR043502">
    <property type="entry name" value="DNA/RNA_pol_sf"/>
</dbReference>
<sequence>MSEEVHPEENPGGADRREDRKDRKQPRKSRIRRRPEFQREEQSGADTLTVPTLGRRPLALGSTRLGPATLQEKRGQARSGTHLASSRGCPAIGKTCKGCGKVGHFLKVCKSSHVKKVFKVEEYKTDKDSDDSEMMENVLLLVAIISKKDLHNQPICNIHVNGESVEMLVDTGSRITILSKNTYETLECKALLQASKIIPGAYGGHKIKLEGVFNADLKFKDKNTSSKVFVVDYNVNILGWLEQQSLRMLINLCQTPYMFSIQEDSLENILEEYKEVFSGKLGCLKNFKHKIILKEDVQPVKQRVRNIPLSARSEVKAILKSWCDAGIIEAINASEWLSPVVLAKKRKCSIRLCVDLRQFNNHVVADCQPLPLINEMVMTLDQAKFFTTVDLSSAYNQVQLEEGSKSYTAFITPEGAYQFCR</sequence>
<proteinExistence type="inferred from homology"/>
<dbReference type="SUPFAM" id="SSF56672">
    <property type="entry name" value="DNA/RNA polymerases"/>
    <property type="match status" value="1"/>
</dbReference>
<feature type="compositionally biased region" description="Basic residues" evidence="4">
    <location>
        <begin position="23"/>
        <end position="33"/>
    </location>
</feature>
<evidence type="ECO:0000313" key="7">
    <source>
        <dbReference type="EMBL" id="KAJ1125298.1"/>
    </source>
</evidence>
<comment type="caution">
    <text evidence="7">The sequence shown here is derived from an EMBL/GenBank/DDBJ whole genome shotgun (WGS) entry which is preliminary data.</text>
</comment>
<feature type="region of interest" description="Disordered" evidence="4">
    <location>
        <begin position="1"/>
        <end position="82"/>
    </location>
</feature>
<accession>A0AAV7PFG4</accession>
<dbReference type="SUPFAM" id="SSF50630">
    <property type="entry name" value="Acid proteases"/>
    <property type="match status" value="1"/>
</dbReference>
<feature type="domain" description="Retropepsins" evidence="5">
    <location>
        <begin position="152"/>
        <end position="239"/>
    </location>
</feature>
<comment type="similarity">
    <text evidence="1">Belongs to the beta type-B retroviral polymerase family. HERV class-II K(HML-2) pol subfamily.</text>
</comment>
<keyword evidence="3" id="KW-0378">Hydrolase</keyword>
<dbReference type="InterPro" id="IPR018061">
    <property type="entry name" value="Retropepsins"/>
</dbReference>
<dbReference type="CDD" id="cd01647">
    <property type="entry name" value="RT_LTR"/>
    <property type="match status" value="1"/>
</dbReference>
<dbReference type="PANTHER" id="PTHR37984:SF9">
    <property type="entry name" value="INTEGRASE CATALYTIC DOMAIN-CONTAINING PROTEIN"/>
    <property type="match status" value="1"/>
</dbReference>
<dbReference type="InterPro" id="IPR021109">
    <property type="entry name" value="Peptidase_aspartic_dom_sf"/>
</dbReference>
<protein>
    <recommendedName>
        <fullName evidence="2">ribonuclease H</fullName>
        <ecNumber evidence="2">3.1.26.4</ecNumber>
    </recommendedName>
</protein>
<dbReference type="EC" id="3.1.26.4" evidence="2"/>
<dbReference type="GO" id="GO:0004523">
    <property type="term" value="F:RNA-DNA hybrid ribonuclease activity"/>
    <property type="evidence" value="ECO:0007669"/>
    <property type="project" value="UniProtKB-EC"/>
</dbReference>
<dbReference type="Gene3D" id="3.30.70.270">
    <property type="match status" value="1"/>
</dbReference>
<name>A0AAV7PFG4_PLEWA</name>
<dbReference type="Pfam" id="PF00078">
    <property type="entry name" value="RVT_1"/>
    <property type="match status" value="1"/>
</dbReference>
<dbReference type="InterPro" id="IPR043128">
    <property type="entry name" value="Rev_trsase/Diguanyl_cyclase"/>
</dbReference>
<evidence type="ECO:0000256" key="4">
    <source>
        <dbReference type="SAM" id="MobiDB-lite"/>
    </source>
</evidence>
<dbReference type="Pfam" id="PF00077">
    <property type="entry name" value="RVP"/>
    <property type="match status" value="1"/>
</dbReference>
<evidence type="ECO:0000256" key="1">
    <source>
        <dbReference type="ARBA" id="ARBA00010879"/>
    </source>
</evidence>
<dbReference type="InterPro" id="IPR050951">
    <property type="entry name" value="Retrovirus_Pol_polyprotein"/>
</dbReference>